<feature type="domain" description="Low molecular weight protein antigen 6 PH" evidence="1">
    <location>
        <begin position="40"/>
        <end position="110"/>
    </location>
</feature>
<sequence>MAHFAAGFLFLGLLAVVFAAPGWFAPLLVLPVLASVAIVRYRTTADRDGFTARTLIGSTSAAWEDVDGLKFDRSSWALAVLKDGAEVRLPAVTFATLPTLTAVTAGVVPNPYAVKPDTETQPDGD</sequence>
<evidence type="ECO:0000313" key="2">
    <source>
        <dbReference type="EMBL" id="MCP9274341.1"/>
    </source>
</evidence>
<evidence type="ECO:0000259" key="1">
    <source>
        <dbReference type="Pfam" id="PF10756"/>
    </source>
</evidence>
<dbReference type="EMBL" id="JANDBD010000008">
    <property type="protein sequence ID" value="MCP9274341.1"/>
    <property type="molecule type" value="Genomic_DNA"/>
</dbReference>
<keyword evidence="3" id="KW-1185">Reference proteome</keyword>
<proteinExistence type="predicted"/>
<evidence type="ECO:0000313" key="3">
    <source>
        <dbReference type="Proteomes" id="UP001651690"/>
    </source>
</evidence>
<name>A0ABT1M5E0_9MYCO</name>
<dbReference type="Proteomes" id="UP001651690">
    <property type="component" value="Unassembled WGS sequence"/>
</dbReference>
<comment type="caution">
    <text evidence="2">The sequence shown here is derived from an EMBL/GenBank/DDBJ whole genome shotgun (WGS) entry which is preliminary data.</text>
</comment>
<dbReference type="Pfam" id="PF10756">
    <property type="entry name" value="bPH_6"/>
    <property type="match status" value="1"/>
</dbReference>
<gene>
    <name evidence="2" type="ORF">NM203_19305</name>
</gene>
<organism evidence="2 3">
    <name type="scientific">Mycolicibacterium arenosum</name>
    <dbReference type="NCBI Taxonomy" id="2952157"/>
    <lineage>
        <taxon>Bacteria</taxon>
        <taxon>Bacillati</taxon>
        <taxon>Actinomycetota</taxon>
        <taxon>Actinomycetes</taxon>
        <taxon>Mycobacteriales</taxon>
        <taxon>Mycobacteriaceae</taxon>
        <taxon>Mycolicibacterium</taxon>
    </lineage>
</organism>
<accession>A0ABT1M5E0</accession>
<dbReference type="InterPro" id="IPR019692">
    <property type="entry name" value="CFP-6_PH"/>
</dbReference>
<dbReference type="RefSeq" id="WP_255062268.1">
    <property type="nucleotide sequence ID" value="NZ_JANDBD010000008.1"/>
</dbReference>
<reference evidence="2 3" key="1">
    <citation type="submission" date="2022-06" db="EMBL/GenBank/DDBJ databases">
        <title>Mycolicibacterium sp. CAU 1645 isolated from seawater.</title>
        <authorList>
            <person name="Kim W."/>
        </authorList>
    </citation>
    <scope>NUCLEOTIDE SEQUENCE [LARGE SCALE GENOMIC DNA]</scope>
    <source>
        <strain evidence="2 3">CAU 1645</strain>
    </source>
</reference>
<protein>
    <submittedName>
        <fullName evidence="2">PH domain-containing protein</fullName>
    </submittedName>
</protein>